<dbReference type="Proteomes" id="UP000215914">
    <property type="component" value="Unassembled WGS sequence"/>
</dbReference>
<accession>A0A9K3IKZ4</accession>
<evidence type="ECO:0000313" key="1">
    <source>
        <dbReference type="EMBL" id="KAF5798782.1"/>
    </source>
</evidence>
<organism evidence="1 2">
    <name type="scientific">Helianthus annuus</name>
    <name type="common">Common sunflower</name>
    <dbReference type="NCBI Taxonomy" id="4232"/>
    <lineage>
        <taxon>Eukaryota</taxon>
        <taxon>Viridiplantae</taxon>
        <taxon>Streptophyta</taxon>
        <taxon>Embryophyta</taxon>
        <taxon>Tracheophyta</taxon>
        <taxon>Spermatophyta</taxon>
        <taxon>Magnoliopsida</taxon>
        <taxon>eudicotyledons</taxon>
        <taxon>Gunneridae</taxon>
        <taxon>Pentapetalae</taxon>
        <taxon>asterids</taxon>
        <taxon>campanulids</taxon>
        <taxon>Asterales</taxon>
        <taxon>Asteraceae</taxon>
        <taxon>Asteroideae</taxon>
        <taxon>Heliantheae alliance</taxon>
        <taxon>Heliantheae</taxon>
        <taxon>Helianthus</taxon>
    </lineage>
</organism>
<reference evidence="1" key="1">
    <citation type="journal article" date="2017" name="Nature">
        <title>The sunflower genome provides insights into oil metabolism, flowering and Asterid evolution.</title>
        <authorList>
            <person name="Badouin H."/>
            <person name="Gouzy J."/>
            <person name="Grassa C.J."/>
            <person name="Murat F."/>
            <person name="Staton S.E."/>
            <person name="Cottret L."/>
            <person name="Lelandais-Briere C."/>
            <person name="Owens G.L."/>
            <person name="Carrere S."/>
            <person name="Mayjonade B."/>
            <person name="Legrand L."/>
            <person name="Gill N."/>
            <person name="Kane N.C."/>
            <person name="Bowers J.E."/>
            <person name="Hubner S."/>
            <person name="Bellec A."/>
            <person name="Berard A."/>
            <person name="Berges H."/>
            <person name="Blanchet N."/>
            <person name="Boniface M.C."/>
            <person name="Brunel D."/>
            <person name="Catrice O."/>
            <person name="Chaidir N."/>
            <person name="Claudel C."/>
            <person name="Donnadieu C."/>
            <person name="Faraut T."/>
            <person name="Fievet G."/>
            <person name="Helmstetter N."/>
            <person name="King M."/>
            <person name="Knapp S.J."/>
            <person name="Lai Z."/>
            <person name="Le Paslier M.C."/>
            <person name="Lippi Y."/>
            <person name="Lorenzon L."/>
            <person name="Mandel J.R."/>
            <person name="Marage G."/>
            <person name="Marchand G."/>
            <person name="Marquand E."/>
            <person name="Bret-Mestries E."/>
            <person name="Morien E."/>
            <person name="Nambeesan S."/>
            <person name="Nguyen T."/>
            <person name="Pegot-Espagnet P."/>
            <person name="Pouilly N."/>
            <person name="Raftis F."/>
            <person name="Sallet E."/>
            <person name="Schiex T."/>
            <person name="Thomas J."/>
            <person name="Vandecasteele C."/>
            <person name="Vares D."/>
            <person name="Vear F."/>
            <person name="Vautrin S."/>
            <person name="Crespi M."/>
            <person name="Mangin B."/>
            <person name="Burke J.M."/>
            <person name="Salse J."/>
            <person name="Munos S."/>
            <person name="Vincourt P."/>
            <person name="Rieseberg L.H."/>
            <person name="Langlade N.B."/>
        </authorList>
    </citation>
    <scope>NUCLEOTIDE SEQUENCE</scope>
    <source>
        <tissue evidence="1">Leaves</tissue>
    </source>
</reference>
<dbReference type="AlphaFoldDB" id="A0A9K3IKZ4"/>
<reference evidence="1" key="2">
    <citation type="submission" date="2020-06" db="EMBL/GenBank/DDBJ databases">
        <title>Helianthus annuus Genome sequencing and assembly Release 2.</title>
        <authorList>
            <person name="Gouzy J."/>
            <person name="Langlade N."/>
            <person name="Munos S."/>
        </authorList>
    </citation>
    <scope>NUCLEOTIDE SEQUENCE</scope>
    <source>
        <tissue evidence="1">Leaves</tissue>
    </source>
</reference>
<protein>
    <submittedName>
        <fullName evidence="1">Uncharacterized protein</fullName>
    </submittedName>
</protein>
<sequence>MVGRNHIGLENQTDNLTQGLVQIIHCLYPPHMTKVRIELESPLEFINVLEGFELVLVFKESCIRARSLLAT</sequence>
<evidence type="ECO:0000313" key="2">
    <source>
        <dbReference type="Proteomes" id="UP000215914"/>
    </source>
</evidence>
<dbReference type="EMBL" id="MNCJ02000322">
    <property type="protein sequence ID" value="KAF5798782.1"/>
    <property type="molecule type" value="Genomic_DNA"/>
</dbReference>
<keyword evidence="2" id="KW-1185">Reference proteome</keyword>
<proteinExistence type="predicted"/>
<comment type="caution">
    <text evidence="1">The sequence shown here is derived from an EMBL/GenBank/DDBJ whole genome shotgun (WGS) entry which is preliminary data.</text>
</comment>
<name>A0A9K3IKZ4_HELAN</name>
<gene>
    <name evidence="1" type="ORF">HanXRQr2_Chr07g0296971</name>
</gene>
<dbReference type="Gramene" id="mRNA:HanXRQr2_Chr07g0296971">
    <property type="protein sequence ID" value="mRNA:HanXRQr2_Chr07g0296971"/>
    <property type="gene ID" value="HanXRQr2_Chr07g0296971"/>
</dbReference>